<dbReference type="InterPro" id="IPR050834">
    <property type="entry name" value="Glycosyltransf_2"/>
</dbReference>
<dbReference type="InterPro" id="IPR029044">
    <property type="entry name" value="Nucleotide-diphossugar_trans"/>
</dbReference>
<dbReference type="Pfam" id="PF00535">
    <property type="entry name" value="Glycos_transf_2"/>
    <property type="match status" value="1"/>
</dbReference>
<dbReference type="InterPro" id="IPR001173">
    <property type="entry name" value="Glyco_trans_2-like"/>
</dbReference>
<keyword evidence="3" id="KW-0328">Glycosyltransferase</keyword>
<reference evidence="3 4" key="1">
    <citation type="submission" date="2023-06" db="EMBL/GenBank/DDBJ databases">
        <title>Alkalimonas sp., MEB004 an alkaliphilic bacterium isolated from Lonar Lake, India.</title>
        <authorList>
            <person name="Joshi A."/>
            <person name="Thite S."/>
        </authorList>
    </citation>
    <scope>NUCLEOTIDE SEQUENCE [LARGE SCALE GENOMIC DNA]</scope>
    <source>
        <strain evidence="3 4">MEB004</strain>
    </source>
</reference>
<dbReference type="EC" id="2.4.-.-" evidence="3"/>
<organism evidence="3 4">
    <name type="scientific">Alkalimonas mucilaginosa</name>
    <dbReference type="NCBI Taxonomy" id="3057676"/>
    <lineage>
        <taxon>Bacteria</taxon>
        <taxon>Pseudomonadati</taxon>
        <taxon>Pseudomonadota</taxon>
        <taxon>Gammaproteobacteria</taxon>
        <taxon>Alkalimonas</taxon>
    </lineage>
</organism>
<keyword evidence="1" id="KW-0472">Membrane</keyword>
<name>A0ABU7JFL0_9GAMM</name>
<dbReference type="GO" id="GO:0016757">
    <property type="term" value="F:glycosyltransferase activity"/>
    <property type="evidence" value="ECO:0007669"/>
    <property type="project" value="UniProtKB-KW"/>
</dbReference>
<dbReference type="EMBL" id="JAUGZK010000006">
    <property type="protein sequence ID" value="MEE2024479.1"/>
    <property type="molecule type" value="Genomic_DNA"/>
</dbReference>
<feature type="domain" description="Glycosyltransferase 2-like" evidence="2">
    <location>
        <begin position="8"/>
        <end position="174"/>
    </location>
</feature>
<dbReference type="PANTHER" id="PTHR43685">
    <property type="entry name" value="GLYCOSYLTRANSFERASE"/>
    <property type="match status" value="1"/>
</dbReference>
<feature type="transmembrane region" description="Helical" evidence="1">
    <location>
        <begin position="260"/>
        <end position="277"/>
    </location>
</feature>
<proteinExistence type="predicted"/>
<dbReference type="PANTHER" id="PTHR43685:SF11">
    <property type="entry name" value="GLYCOSYLTRANSFERASE TAGX-RELATED"/>
    <property type="match status" value="1"/>
</dbReference>
<comment type="caution">
    <text evidence="3">The sequence shown here is derived from an EMBL/GenBank/DDBJ whole genome shotgun (WGS) entry which is preliminary data.</text>
</comment>
<gene>
    <name evidence="3" type="ORF">QWF21_09480</name>
</gene>
<keyword evidence="1" id="KW-0812">Transmembrane</keyword>
<dbReference type="Proteomes" id="UP001339167">
    <property type="component" value="Unassembled WGS sequence"/>
</dbReference>
<dbReference type="CDD" id="cd00761">
    <property type="entry name" value="Glyco_tranf_GTA_type"/>
    <property type="match status" value="1"/>
</dbReference>
<evidence type="ECO:0000313" key="4">
    <source>
        <dbReference type="Proteomes" id="UP001339167"/>
    </source>
</evidence>
<keyword evidence="1" id="KW-1133">Transmembrane helix</keyword>
<evidence type="ECO:0000256" key="1">
    <source>
        <dbReference type="SAM" id="Phobius"/>
    </source>
</evidence>
<keyword evidence="4" id="KW-1185">Reference proteome</keyword>
<protein>
    <submittedName>
        <fullName evidence="3">Glycosyltransferase</fullName>
        <ecNumber evidence="3">2.4.-.-</ecNumber>
    </submittedName>
</protein>
<evidence type="ECO:0000313" key="3">
    <source>
        <dbReference type="EMBL" id="MEE2024479.1"/>
    </source>
</evidence>
<accession>A0ABU7JFL0</accession>
<dbReference type="Gene3D" id="3.90.550.10">
    <property type="entry name" value="Spore Coat Polysaccharide Biosynthesis Protein SpsA, Chain A"/>
    <property type="match status" value="1"/>
</dbReference>
<evidence type="ECO:0000259" key="2">
    <source>
        <dbReference type="Pfam" id="PF00535"/>
    </source>
</evidence>
<dbReference type="RefSeq" id="WP_330087810.1">
    <property type="nucleotide sequence ID" value="NZ_JAUGZK010000006.1"/>
</dbReference>
<sequence>MESLKVVIGIPTYKRPVGLHRLLDSIAKQSCDFTPIVLVADNEGDGGQGLQVAEQMKTEGYPWELHAIPVNERGISQVRNALMQYGFEQLNATHLAMIDDDEWVEPQWIAELVKVQLATGAEVVGGSVSPEFETERPDWAKGLHIYYESNPGVSGKTELIQGTTNVLLSRSIIENFPTERFDPFYSLVGGGDKEFFTRIKRLGASFAFAHQAQAHELFTASRLNKKWAIERAYRIGAGDMLIIKKQQPGFLTWVKEFSKLFFALILSLCLVLIYWLVPHKSMKARLKFTRQLGKLSALLGKQKVVYNKVHGS</sequence>
<keyword evidence="3" id="KW-0808">Transferase</keyword>
<dbReference type="SUPFAM" id="SSF53448">
    <property type="entry name" value="Nucleotide-diphospho-sugar transferases"/>
    <property type="match status" value="1"/>
</dbReference>